<evidence type="ECO:0000313" key="3">
    <source>
        <dbReference type="EMBL" id="MDZ5762353.1"/>
    </source>
</evidence>
<dbReference type="SUPFAM" id="SSF52833">
    <property type="entry name" value="Thioredoxin-like"/>
    <property type="match status" value="1"/>
</dbReference>
<dbReference type="CDD" id="cd02966">
    <property type="entry name" value="TlpA_like_family"/>
    <property type="match status" value="1"/>
</dbReference>
<dbReference type="InterPro" id="IPR036249">
    <property type="entry name" value="Thioredoxin-like_sf"/>
</dbReference>
<keyword evidence="4" id="KW-1185">Reference proteome</keyword>
<protein>
    <submittedName>
        <fullName evidence="3">TlpA family protein disulfide reductase</fullName>
    </submittedName>
</protein>
<dbReference type="Pfam" id="PF13905">
    <property type="entry name" value="Thioredoxin_8"/>
    <property type="match status" value="1"/>
</dbReference>
<dbReference type="Proteomes" id="UP001293791">
    <property type="component" value="Unassembled WGS sequence"/>
</dbReference>
<evidence type="ECO:0000256" key="1">
    <source>
        <dbReference type="ARBA" id="ARBA00003565"/>
    </source>
</evidence>
<dbReference type="PROSITE" id="PS51352">
    <property type="entry name" value="THIOREDOXIN_2"/>
    <property type="match status" value="1"/>
</dbReference>
<dbReference type="PANTHER" id="PTHR42852">
    <property type="entry name" value="THIOL:DISULFIDE INTERCHANGE PROTEIN DSBE"/>
    <property type="match status" value="1"/>
</dbReference>
<dbReference type="InterPro" id="IPR012336">
    <property type="entry name" value="Thioredoxin-like_fold"/>
</dbReference>
<feature type="domain" description="Thioredoxin" evidence="2">
    <location>
        <begin position="27"/>
        <end position="159"/>
    </location>
</feature>
<organism evidence="3 4">
    <name type="scientific">Candidatus Cyrtobacter comes</name>
    <dbReference type="NCBI Taxonomy" id="675776"/>
    <lineage>
        <taxon>Bacteria</taxon>
        <taxon>Pseudomonadati</taxon>
        <taxon>Pseudomonadota</taxon>
        <taxon>Alphaproteobacteria</taxon>
        <taxon>Rickettsiales</taxon>
        <taxon>Candidatus Midichloriaceae</taxon>
        <taxon>Candidatus Cyrtobacter</taxon>
    </lineage>
</organism>
<name>A0ABU5L898_9RICK</name>
<evidence type="ECO:0000259" key="2">
    <source>
        <dbReference type="PROSITE" id="PS51352"/>
    </source>
</evidence>
<dbReference type="Gene3D" id="3.40.30.10">
    <property type="entry name" value="Glutaredoxin"/>
    <property type="match status" value="1"/>
</dbReference>
<dbReference type="PANTHER" id="PTHR42852:SF13">
    <property type="entry name" value="PROTEIN DIPZ"/>
    <property type="match status" value="1"/>
</dbReference>
<sequence length="178" mass="20907">MDIKKFIVCFLFFCTTSFALHEQPTLSFNNLKLPNLKIYDESNNEYQLKDFQGKVLLIYFWASWRLDCVDFLEKLSSMKKRFVYDDITNMEVLPISIDFKDPQELISLYGEKKINNLPLFVDPHRKLAAEFGVGDIPCLIIIDNNLVEVSREDIDFKMEKIEEEILEYCLSKPKNTAN</sequence>
<dbReference type="InterPro" id="IPR013766">
    <property type="entry name" value="Thioredoxin_domain"/>
</dbReference>
<dbReference type="EMBL" id="JARGYT010000040">
    <property type="protein sequence ID" value="MDZ5762353.1"/>
    <property type="molecule type" value="Genomic_DNA"/>
</dbReference>
<dbReference type="InterPro" id="IPR050553">
    <property type="entry name" value="Thioredoxin_ResA/DsbE_sf"/>
</dbReference>
<evidence type="ECO:0000313" key="4">
    <source>
        <dbReference type="Proteomes" id="UP001293791"/>
    </source>
</evidence>
<comment type="function">
    <text evidence="1">May be required for disulfide bond formation in some proteins.</text>
</comment>
<gene>
    <name evidence="3" type="ORF">Cyrtocomes_00732</name>
</gene>
<proteinExistence type="predicted"/>
<dbReference type="RefSeq" id="WP_322497822.1">
    <property type="nucleotide sequence ID" value="NZ_JARGYT010000040.1"/>
</dbReference>
<comment type="caution">
    <text evidence="3">The sequence shown here is derived from an EMBL/GenBank/DDBJ whole genome shotgun (WGS) entry which is preliminary data.</text>
</comment>
<reference evidence="3 4" key="1">
    <citation type="submission" date="2023-02" db="EMBL/GenBank/DDBJ databases">
        <title>Host association and intracellularity evolved multiple times independently in the Rickettsiales.</title>
        <authorList>
            <person name="Castelli M."/>
            <person name="Nardi T."/>
            <person name="Gammuto L."/>
            <person name="Bellinzona G."/>
            <person name="Sabaneyeva E."/>
            <person name="Potekhin A."/>
            <person name="Serra V."/>
            <person name="Petroni G."/>
            <person name="Sassera D."/>
        </authorList>
    </citation>
    <scope>NUCLEOTIDE SEQUENCE [LARGE SCALE GENOMIC DNA]</scope>
    <source>
        <strain evidence="3 4">BOD18</strain>
    </source>
</reference>
<accession>A0ABU5L898</accession>